<dbReference type="InterPro" id="IPR005840">
    <property type="entry name" value="Ribosomal_uS12_MeSTrfase_RimO"/>
</dbReference>
<dbReference type="Pfam" id="PF00919">
    <property type="entry name" value="UPF0004"/>
    <property type="match status" value="1"/>
</dbReference>
<dbReference type="SFLD" id="SFLDF00274">
    <property type="entry name" value="ribosomal_protein_S12_methylth"/>
    <property type="match status" value="1"/>
</dbReference>
<dbReference type="SFLD" id="SFLDS00029">
    <property type="entry name" value="Radical_SAM"/>
    <property type="match status" value="1"/>
</dbReference>
<dbReference type="PROSITE" id="PS51918">
    <property type="entry name" value="RADICAL_SAM"/>
    <property type="match status" value="1"/>
</dbReference>
<evidence type="ECO:0000256" key="4">
    <source>
        <dbReference type="ARBA" id="ARBA00022691"/>
    </source>
</evidence>
<dbReference type="PROSITE" id="PS50926">
    <property type="entry name" value="TRAM"/>
    <property type="match status" value="1"/>
</dbReference>
<dbReference type="PATRIC" id="fig|742738.3.peg.1008"/>
<feature type="domain" description="Radical SAM core" evidence="11">
    <location>
        <begin position="139"/>
        <end position="370"/>
    </location>
</feature>
<dbReference type="GO" id="GO:0046872">
    <property type="term" value="F:metal ion binding"/>
    <property type="evidence" value="ECO:0007669"/>
    <property type="project" value="UniProtKB-KW"/>
</dbReference>
<evidence type="ECO:0000256" key="3">
    <source>
        <dbReference type="ARBA" id="ARBA00022679"/>
    </source>
</evidence>
<keyword evidence="3 8" id="KW-0808">Transferase</keyword>
<feature type="binding site" evidence="8">
    <location>
        <position position="153"/>
    </location>
    <ligand>
        <name>[4Fe-4S] cluster</name>
        <dbReference type="ChEBI" id="CHEBI:49883"/>
        <label>2</label>
        <note>4Fe-4S-S-AdoMet</note>
    </ligand>
</feature>
<dbReference type="InterPro" id="IPR038135">
    <property type="entry name" value="Methylthiotransferase_N_sf"/>
</dbReference>
<feature type="domain" description="MTTase N-terminal" evidence="10">
    <location>
        <begin position="1"/>
        <end position="117"/>
    </location>
</feature>
<dbReference type="CDD" id="cd01335">
    <property type="entry name" value="Radical_SAM"/>
    <property type="match status" value="1"/>
</dbReference>
<dbReference type="GO" id="GO:0140101">
    <property type="term" value="F:catalytic activity, acting on a tRNA"/>
    <property type="evidence" value="ECO:0007669"/>
    <property type="project" value="UniProtKB-ARBA"/>
</dbReference>
<dbReference type="InterPro" id="IPR012340">
    <property type="entry name" value="NA-bd_OB-fold"/>
</dbReference>
<dbReference type="Proteomes" id="UP000029585">
    <property type="component" value="Unassembled WGS sequence"/>
</dbReference>
<dbReference type="SFLD" id="SFLDG01061">
    <property type="entry name" value="methylthiotransferase"/>
    <property type="match status" value="1"/>
</dbReference>
<name>A0A096BAM7_FLAPL</name>
<dbReference type="InterPro" id="IPR023404">
    <property type="entry name" value="rSAM_horseshoe"/>
</dbReference>
<dbReference type="InterPro" id="IPR006638">
    <property type="entry name" value="Elp3/MiaA/NifB-like_rSAM"/>
</dbReference>
<feature type="domain" description="TRAM" evidence="9">
    <location>
        <begin position="371"/>
        <end position="439"/>
    </location>
</feature>
<dbReference type="PANTHER" id="PTHR43837:SF1">
    <property type="entry name" value="RIBOSOMAL PROTEIN US12 METHYLTHIOTRANSFERASE RIMO"/>
    <property type="match status" value="1"/>
</dbReference>
<dbReference type="Pfam" id="PF18693">
    <property type="entry name" value="TRAM_2"/>
    <property type="match status" value="1"/>
</dbReference>
<keyword evidence="1 8" id="KW-0004">4Fe-4S</keyword>
<dbReference type="SFLD" id="SFLDG01082">
    <property type="entry name" value="B12-binding_domain_containing"/>
    <property type="match status" value="1"/>
</dbReference>
<dbReference type="GO" id="GO:0035599">
    <property type="term" value="F:aspartic acid methylthiotransferase activity"/>
    <property type="evidence" value="ECO:0007669"/>
    <property type="project" value="TreeGrafter"/>
</dbReference>
<protein>
    <recommendedName>
        <fullName evidence="8">Ribosomal protein uS12 methylthiotransferase RimO</fullName>
        <shortName evidence="8">uS12 MTTase</shortName>
        <shortName evidence="8">uS12 methylthiotransferase</shortName>
        <ecNumber evidence="8">2.8.4.4</ecNumber>
    </recommendedName>
    <alternativeName>
        <fullName evidence="8">Ribosomal protein uS12 (aspartate-C(3))-methylthiotransferase</fullName>
    </alternativeName>
    <alternativeName>
        <fullName evidence="8">Ribosome maturation factor RimO</fullName>
    </alternativeName>
</protein>
<dbReference type="GO" id="GO:0051539">
    <property type="term" value="F:4 iron, 4 sulfur cluster binding"/>
    <property type="evidence" value="ECO:0007669"/>
    <property type="project" value="UniProtKB-UniRule"/>
</dbReference>
<comment type="catalytic activity">
    <reaction evidence="8">
        <text>L-aspartate(89)-[ribosomal protein uS12]-hydrogen + (sulfur carrier)-SH + AH2 + 2 S-adenosyl-L-methionine = 3-methylsulfanyl-L-aspartate(89)-[ribosomal protein uS12]-hydrogen + (sulfur carrier)-H + 5'-deoxyadenosine + L-methionine + A + S-adenosyl-L-homocysteine + 2 H(+)</text>
        <dbReference type="Rhea" id="RHEA:37087"/>
        <dbReference type="Rhea" id="RHEA-COMP:10460"/>
        <dbReference type="Rhea" id="RHEA-COMP:10461"/>
        <dbReference type="Rhea" id="RHEA-COMP:14737"/>
        <dbReference type="Rhea" id="RHEA-COMP:14739"/>
        <dbReference type="ChEBI" id="CHEBI:13193"/>
        <dbReference type="ChEBI" id="CHEBI:15378"/>
        <dbReference type="ChEBI" id="CHEBI:17319"/>
        <dbReference type="ChEBI" id="CHEBI:17499"/>
        <dbReference type="ChEBI" id="CHEBI:29917"/>
        <dbReference type="ChEBI" id="CHEBI:29961"/>
        <dbReference type="ChEBI" id="CHEBI:57844"/>
        <dbReference type="ChEBI" id="CHEBI:57856"/>
        <dbReference type="ChEBI" id="CHEBI:59789"/>
        <dbReference type="ChEBI" id="CHEBI:64428"/>
        <dbReference type="ChEBI" id="CHEBI:73599"/>
        <dbReference type="EC" id="2.8.4.4"/>
    </reaction>
</comment>
<dbReference type="eggNOG" id="COG0621">
    <property type="taxonomic scope" value="Bacteria"/>
</dbReference>
<keyword evidence="13" id="KW-1185">Reference proteome</keyword>
<feature type="binding site" evidence="8">
    <location>
        <position position="157"/>
    </location>
    <ligand>
        <name>[4Fe-4S] cluster</name>
        <dbReference type="ChEBI" id="CHEBI:49883"/>
        <label>2</label>
        <note>4Fe-4S-S-AdoMet</note>
    </ligand>
</feature>
<dbReference type="FunFam" id="3.80.30.20:FF:000001">
    <property type="entry name" value="tRNA-2-methylthio-N(6)-dimethylallyladenosine synthase 2"/>
    <property type="match status" value="1"/>
</dbReference>
<dbReference type="HOGENOM" id="CLU_018697_0_1_9"/>
<keyword evidence="2 8" id="KW-0963">Cytoplasm</keyword>
<dbReference type="HAMAP" id="MF_01865">
    <property type="entry name" value="MTTase_RimO"/>
    <property type="match status" value="1"/>
</dbReference>
<dbReference type="NCBIfam" id="TIGR01125">
    <property type="entry name" value="30S ribosomal protein S12 methylthiotransferase RimO"/>
    <property type="match status" value="1"/>
</dbReference>
<evidence type="ECO:0000259" key="10">
    <source>
        <dbReference type="PROSITE" id="PS51449"/>
    </source>
</evidence>
<dbReference type="InterPro" id="IPR002792">
    <property type="entry name" value="TRAM_dom"/>
</dbReference>
<dbReference type="Gene3D" id="3.40.50.12160">
    <property type="entry name" value="Methylthiotransferase, N-terminal domain"/>
    <property type="match status" value="1"/>
</dbReference>
<dbReference type="PROSITE" id="PS01278">
    <property type="entry name" value="MTTASE_RADICAL"/>
    <property type="match status" value="1"/>
</dbReference>
<dbReference type="RefSeq" id="WP_044939587.1">
    <property type="nucleotide sequence ID" value="NZ_KN174162.1"/>
</dbReference>
<dbReference type="SUPFAM" id="SSF102114">
    <property type="entry name" value="Radical SAM enzymes"/>
    <property type="match status" value="1"/>
</dbReference>
<feature type="binding site" evidence="8">
    <location>
        <position position="10"/>
    </location>
    <ligand>
        <name>[4Fe-4S] cluster</name>
        <dbReference type="ChEBI" id="CHEBI:49883"/>
        <label>1</label>
    </ligand>
</feature>
<feature type="binding site" evidence="8">
    <location>
        <position position="160"/>
    </location>
    <ligand>
        <name>[4Fe-4S] cluster</name>
        <dbReference type="ChEBI" id="CHEBI:49883"/>
        <label>2</label>
        <note>4Fe-4S-S-AdoMet</note>
    </ligand>
</feature>
<dbReference type="InterPro" id="IPR058240">
    <property type="entry name" value="rSAM_sf"/>
</dbReference>
<evidence type="ECO:0000259" key="11">
    <source>
        <dbReference type="PROSITE" id="PS51918"/>
    </source>
</evidence>
<organism evidence="12 13">
    <name type="scientific">Flavonifractor plautii 1_3_50AFAA</name>
    <dbReference type="NCBI Taxonomy" id="742738"/>
    <lineage>
        <taxon>Bacteria</taxon>
        <taxon>Bacillati</taxon>
        <taxon>Bacillota</taxon>
        <taxon>Clostridia</taxon>
        <taxon>Eubacteriales</taxon>
        <taxon>Oscillospiraceae</taxon>
        <taxon>Flavonifractor</taxon>
    </lineage>
</organism>
<reference evidence="12 13" key="1">
    <citation type="submission" date="2011-08" db="EMBL/GenBank/DDBJ databases">
        <title>The Genome Sequence of Clostridium orbiscindens 1_3_50AFAA.</title>
        <authorList>
            <consortium name="The Broad Institute Genome Sequencing Platform"/>
            <person name="Earl A."/>
            <person name="Ward D."/>
            <person name="Feldgarden M."/>
            <person name="Gevers D."/>
            <person name="Daigneault M."/>
            <person name="Strauss J."/>
            <person name="Allen-Vercoe E."/>
            <person name="Young S.K."/>
            <person name="Zeng Q."/>
            <person name="Gargeya S."/>
            <person name="Fitzgerald M."/>
            <person name="Haas B."/>
            <person name="Abouelleil A."/>
            <person name="Alvarado L."/>
            <person name="Arachchi H.M."/>
            <person name="Berlin A."/>
            <person name="Brown A."/>
            <person name="Chapman S.B."/>
            <person name="Chen Z."/>
            <person name="Dunbar C."/>
            <person name="Freedman E."/>
            <person name="Gearin G."/>
            <person name="Gellesch M."/>
            <person name="Goldberg J."/>
            <person name="Griggs A."/>
            <person name="Gujja S."/>
            <person name="Heiman D."/>
            <person name="Howarth C."/>
            <person name="Larson L."/>
            <person name="Lui A."/>
            <person name="MacDonald P.J.P."/>
            <person name="Montmayeur A."/>
            <person name="Murphy C."/>
            <person name="Neiman D."/>
            <person name="Pearson M."/>
            <person name="Priest M."/>
            <person name="Roberts A."/>
            <person name="Saif S."/>
            <person name="Shea T."/>
            <person name="Shenoy N."/>
            <person name="Sisk P."/>
            <person name="Stolte C."/>
            <person name="Sykes S."/>
            <person name="Wortman J."/>
            <person name="Nusbaum C."/>
            <person name="Birren B."/>
        </authorList>
    </citation>
    <scope>NUCLEOTIDE SEQUENCE [LARGE SCALE GENOMIC DNA]</scope>
    <source>
        <strain evidence="12 13">1_3_50AFAA</strain>
    </source>
</reference>
<accession>A0A096BAM7</accession>
<comment type="subcellular location">
    <subcellularLocation>
        <location evidence="8">Cytoplasm</location>
    </subcellularLocation>
</comment>
<dbReference type="InterPro" id="IPR013848">
    <property type="entry name" value="Methylthiotransferase_N"/>
</dbReference>
<dbReference type="InterPro" id="IPR020612">
    <property type="entry name" value="Methylthiotransferase_CS"/>
</dbReference>
<dbReference type="SMART" id="SM00729">
    <property type="entry name" value="Elp3"/>
    <property type="match status" value="1"/>
</dbReference>
<evidence type="ECO:0000313" key="12">
    <source>
        <dbReference type="EMBL" id="KGF56473.1"/>
    </source>
</evidence>
<sequence length="439" mass="48499">MKVAFVSLGCAKNLVNTEQMMALVRSAGHEITAQPEGADAAVLNTCGFIDSAKSEAIQNILELAELKKEGKLGKLLVTGCLSQRYQDELMEELPEVDGVMGTGSYTEIVPALEELMAGGTPHRFGDIDHTEEDGARIPSTPSYTAYLKIAEGCDHRCAFCIIPKLRGRYRSRTMESLLAEAKALADAGVKELIVIAQDITRYGIDLYHKRMLGELLTELCKLPFHWIRLHYLYPDDLDDALIDVIAREPKVLNYIDIPLQHINDGILKRMCRRSTKAEILALLAKLRDRLPGLVLRTSLICGLPGEGKAEFEELCEFLREARIERAGIFQFSPEEGTPAAEMEDQVDAATAERRVELVVELQSRVMDAFNEERLGECLEVLCEGFDAEMGCYVGRTYADSPDVDGKVYFTAGGLVPAGAFVWVRITGTSDGDLTGEIEE</sequence>
<dbReference type="GO" id="GO:0103039">
    <property type="term" value="F:protein methylthiotransferase activity"/>
    <property type="evidence" value="ECO:0007669"/>
    <property type="project" value="UniProtKB-EC"/>
</dbReference>
<dbReference type="AlphaFoldDB" id="A0A096BAM7"/>
<dbReference type="PANTHER" id="PTHR43837">
    <property type="entry name" value="RIBOSOMAL PROTEIN S12 METHYLTHIOTRANSFERASE RIMO"/>
    <property type="match status" value="1"/>
</dbReference>
<evidence type="ECO:0000256" key="2">
    <source>
        <dbReference type="ARBA" id="ARBA00022490"/>
    </source>
</evidence>
<feature type="binding site" evidence="8">
    <location>
        <position position="80"/>
    </location>
    <ligand>
        <name>[4Fe-4S] cluster</name>
        <dbReference type="ChEBI" id="CHEBI:49883"/>
        <label>1</label>
    </ligand>
</feature>
<evidence type="ECO:0000256" key="7">
    <source>
        <dbReference type="ARBA" id="ARBA00023014"/>
    </source>
</evidence>
<keyword evidence="6 8" id="KW-0408">Iron</keyword>
<comment type="cofactor">
    <cofactor evidence="8">
        <name>[4Fe-4S] cluster</name>
        <dbReference type="ChEBI" id="CHEBI:49883"/>
    </cofactor>
    <text evidence="8">Binds 2 [4Fe-4S] clusters. One cluster is coordinated with 3 cysteines and an exchangeable S-adenosyl-L-methionine.</text>
</comment>
<evidence type="ECO:0000256" key="8">
    <source>
        <dbReference type="HAMAP-Rule" id="MF_01865"/>
    </source>
</evidence>
<keyword evidence="5 8" id="KW-0479">Metal-binding</keyword>
<comment type="caution">
    <text evidence="12">The sequence shown here is derived from an EMBL/GenBank/DDBJ whole genome shotgun (WGS) entry which is preliminary data.</text>
</comment>
<evidence type="ECO:0000313" key="13">
    <source>
        <dbReference type="Proteomes" id="UP000029585"/>
    </source>
</evidence>
<evidence type="ECO:0000259" key="9">
    <source>
        <dbReference type="PROSITE" id="PS50926"/>
    </source>
</evidence>
<dbReference type="Gene3D" id="3.80.30.20">
    <property type="entry name" value="tm_1862 like domain"/>
    <property type="match status" value="1"/>
</dbReference>
<proteinExistence type="inferred from homology"/>
<keyword evidence="7 8" id="KW-0411">Iron-sulfur</keyword>
<comment type="function">
    <text evidence="8">Catalyzes the methylthiolation of an aspartic acid residue of ribosomal protein uS12.</text>
</comment>
<dbReference type="Pfam" id="PF04055">
    <property type="entry name" value="Radical_SAM"/>
    <property type="match status" value="1"/>
</dbReference>
<evidence type="ECO:0000256" key="5">
    <source>
        <dbReference type="ARBA" id="ARBA00022723"/>
    </source>
</evidence>
<dbReference type="Gene3D" id="2.40.50.140">
    <property type="entry name" value="Nucleic acid-binding proteins"/>
    <property type="match status" value="1"/>
</dbReference>
<evidence type="ECO:0000256" key="1">
    <source>
        <dbReference type="ARBA" id="ARBA00022485"/>
    </source>
</evidence>
<dbReference type="PROSITE" id="PS51449">
    <property type="entry name" value="MTTASE_N"/>
    <property type="match status" value="1"/>
</dbReference>
<feature type="binding site" evidence="8">
    <location>
        <position position="46"/>
    </location>
    <ligand>
        <name>[4Fe-4S] cluster</name>
        <dbReference type="ChEBI" id="CHEBI:49883"/>
        <label>1</label>
    </ligand>
</feature>
<evidence type="ECO:0000256" key="6">
    <source>
        <dbReference type="ARBA" id="ARBA00023004"/>
    </source>
</evidence>
<comment type="similarity">
    <text evidence="8">Belongs to the methylthiotransferase family. RimO subfamily.</text>
</comment>
<dbReference type="NCBIfam" id="TIGR00089">
    <property type="entry name" value="MiaB/RimO family radical SAM methylthiotransferase"/>
    <property type="match status" value="1"/>
</dbReference>
<gene>
    <name evidence="8" type="primary">rimO</name>
    <name evidence="12" type="ORF">HMPREF9460_00973</name>
</gene>
<dbReference type="InterPro" id="IPR007197">
    <property type="entry name" value="rSAM"/>
</dbReference>
<dbReference type="GO" id="GO:0035600">
    <property type="term" value="P:tRNA methylthiolation"/>
    <property type="evidence" value="ECO:0007669"/>
    <property type="project" value="UniProtKB-ARBA"/>
</dbReference>
<dbReference type="EC" id="2.8.4.4" evidence="8"/>
<dbReference type="InterPro" id="IPR005839">
    <property type="entry name" value="Methylthiotransferase"/>
</dbReference>
<dbReference type="EMBL" id="ADLO01000040">
    <property type="protein sequence ID" value="KGF56473.1"/>
    <property type="molecule type" value="Genomic_DNA"/>
</dbReference>
<dbReference type="GO" id="GO:0005829">
    <property type="term" value="C:cytosol"/>
    <property type="evidence" value="ECO:0007669"/>
    <property type="project" value="TreeGrafter"/>
</dbReference>
<keyword evidence="4 8" id="KW-0949">S-adenosyl-L-methionine</keyword>